<dbReference type="STRING" id="994479.GCA_000194155_02811"/>
<keyword evidence="2" id="KW-1185">Reference proteome</keyword>
<protein>
    <submittedName>
        <fullName evidence="1">Uncharacterized protein (TIGR02678 family)</fullName>
    </submittedName>
</protein>
<dbReference type="RefSeq" id="WP_010695602.1">
    <property type="nucleotide sequence ID" value="NZ_CP061007.1"/>
</dbReference>
<evidence type="ECO:0000313" key="2">
    <source>
        <dbReference type="Proteomes" id="UP000233786"/>
    </source>
</evidence>
<evidence type="ECO:0000313" key="1">
    <source>
        <dbReference type="EMBL" id="PKW14971.1"/>
    </source>
</evidence>
<dbReference type="Proteomes" id="UP000233786">
    <property type="component" value="Unassembled WGS sequence"/>
</dbReference>
<dbReference type="AlphaFoldDB" id="A0A2N3XWI3"/>
<proteinExistence type="predicted"/>
<dbReference type="NCBIfam" id="TIGR02678">
    <property type="entry name" value="TIGR02678 family protein"/>
    <property type="match status" value="1"/>
</dbReference>
<name>A0A2N3XWI3_SACSN</name>
<dbReference type="EMBL" id="PJNB01000001">
    <property type="protein sequence ID" value="PKW14971.1"/>
    <property type="molecule type" value="Genomic_DNA"/>
</dbReference>
<sequence length="394" mass="43936">MSALGDAMSASRADELRRAARALLRRPLLRATDPSFVLIRRYVPDLRDWFDRNTGWRLHIDSEVARLVKQPADTTDTTHPARDVRSKQPFGRRRYVLTCLALAALERADAQITLGRLAEQVVLGAADPELVTAGVEFTLSSRAERSDLATVVRLLLDLGVLTRVAGDEEAFVKDTGDALYDVRRRVLSALLAAPRGPSTVTAQGFEDRLAALLYEIPPTTDDLRNQRIRHRLTRRLLDEPVLYYEELDDAERAYLTSQRAAITARITELTGLVAETRAEGIAMVDPFDDLTDVRMPESGTEGHATLLLAEHLAQHGNRALPLEELHQYLRRKADEHRTYWRRNATDPGAEVELTETALGRLAALRLVDRADGAVTALPALSRYALAEPTIQETK</sequence>
<reference evidence="1" key="1">
    <citation type="submission" date="2017-12" db="EMBL/GenBank/DDBJ databases">
        <title>Sequencing the genomes of 1000 Actinobacteria strains.</title>
        <authorList>
            <person name="Klenk H.-P."/>
        </authorList>
    </citation>
    <scope>NUCLEOTIDE SEQUENCE [LARGE SCALE GENOMIC DNA]</scope>
    <source>
        <strain evidence="1">DSM 44228</strain>
    </source>
</reference>
<dbReference type="Pfam" id="PF09661">
    <property type="entry name" value="DUF2398"/>
    <property type="match status" value="1"/>
</dbReference>
<dbReference type="OrthoDB" id="188354at2"/>
<accession>A0A2N3XWI3</accession>
<dbReference type="InterPro" id="IPR013494">
    <property type="entry name" value="CHP02678"/>
</dbReference>
<organism evidence="1 2">
    <name type="scientific">Saccharopolyspora spinosa</name>
    <dbReference type="NCBI Taxonomy" id="60894"/>
    <lineage>
        <taxon>Bacteria</taxon>
        <taxon>Bacillati</taxon>
        <taxon>Actinomycetota</taxon>
        <taxon>Actinomycetes</taxon>
        <taxon>Pseudonocardiales</taxon>
        <taxon>Pseudonocardiaceae</taxon>
        <taxon>Saccharopolyspora</taxon>
    </lineage>
</organism>
<gene>
    <name evidence="1" type="ORF">A8926_2630</name>
</gene>
<comment type="caution">
    <text evidence="1">The sequence shown here is derived from an EMBL/GenBank/DDBJ whole genome shotgun (WGS) entry which is preliminary data.</text>
</comment>